<evidence type="ECO:0000256" key="5">
    <source>
        <dbReference type="ARBA" id="ARBA00022679"/>
    </source>
</evidence>
<feature type="binding site" evidence="12">
    <location>
        <position position="40"/>
    </location>
    <ligand>
        <name>ATP</name>
        <dbReference type="ChEBI" id="CHEBI:30616"/>
    </ligand>
</feature>
<organism evidence="16 17">
    <name type="scientific">Rhynchospora breviuscula</name>
    <dbReference type="NCBI Taxonomy" id="2022672"/>
    <lineage>
        <taxon>Eukaryota</taxon>
        <taxon>Viridiplantae</taxon>
        <taxon>Streptophyta</taxon>
        <taxon>Embryophyta</taxon>
        <taxon>Tracheophyta</taxon>
        <taxon>Spermatophyta</taxon>
        <taxon>Magnoliopsida</taxon>
        <taxon>Liliopsida</taxon>
        <taxon>Poales</taxon>
        <taxon>Cyperaceae</taxon>
        <taxon>Cyperoideae</taxon>
        <taxon>Rhynchosporeae</taxon>
        <taxon>Rhynchospora</taxon>
    </lineage>
</organism>
<dbReference type="EMBL" id="JAMQYH010000004">
    <property type="protein sequence ID" value="KAJ1688818.1"/>
    <property type="molecule type" value="Genomic_DNA"/>
</dbReference>
<dbReference type="GO" id="GO:0004674">
    <property type="term" value="F:protein serine/threonine kinase activity"/>
    <property type="evidence" value="ECO:0007669"/>
    <property type="project" value="UniProtKB-KW"/>
</dbReference>
<dbReference type="FunFam" id="1.10.510.10:FF:000279">
    <property type="entry name" value="Non-specific serine/threonine protein kinase"/>
    <property type="match status" value="1"/>
</dbReference>
<evidence type="ECO:0000256" key="11">
    <source>
        <dbReference type="ARBA" id="ARBA00048679"/>
    </source>
</evidence>
<evidence type="ECO:0000256" key="9">
    <source>
        <dbReference type="ARBA" id="ARBA00023211"/>
    </source>
</evidence>
<dbReference type="PROSITE" id="PS00107">
    <property type="entry name" value="PROTEIN_KINASE_ATP"/>
    <property type="match status" value="1"/>
</dbReference>
<dbReference type="PROSITE" id="PS50816">
    <property type="entry name" value="NAF"/>
    <property type="match status" value="1"/>
</dbReference>
<proteinExistence type="inferred from homology"/>
<comment type="cofactor">
    <cofactor evidence="1">
        <name>Mn(2+)</name>
        <dbReference type="ChEBI" id="CHEBI:29035"/>
    </cofactor>
</comment>
<dbReference type="InterPro" id="IPR017441">
    <property type="entry name" value="Protein_kinase_ATP_BS"/>
</dbReference>
<accession>A0A9Q0C7Q7</accession>
<dbReference type="Pfam" id="PF00069">
    <property type="entry name" value="Pkinase"/>
    <property type="match status" value="1"/>
</dbReference>
<dbReference type="Proteomes" id="UP001151287">
    <property type="component" value="Unassembled WGS sequence"/>
</dbReference>
<keyword evidence="5" id="KW-0808">Transferase</keyword>
<dbReference type="Gene3D" id="3.30.310.80">
    <property type="entry name" value="Kinase associated domain 1, KA1"/>
    <property type="match status" value="1"/>
</dbReference>
<reference evidence="16" key="1">
    <citation type="journal article" date="2022" name="Cell">
        <title>Repeat-based holocentromeres influence genome architecture and karyotype evolution.</title>
        <authorList>
            <person name="Hofstatter P.G."/>
            <person name="Thangavel G."/>
            <person name="Lux T."/>
            <person name="Neumann P."/>
            <person name="Vondrak T."/>
            <person name="Novak P."/>
            <person name="Zhang M."/>
            <person name="Costa L."/>
            <person name="Castellani M."/>
            <person name="Scott A."/>
            <person name="Toegelov H."/>
            <person name="Fuchs J."/>
            <person name="Mata-Sucre Y."/>
            <person name="Dias Y."/>
            <person name="Vanzela A.L.L."/>
            <person name="Huettel B."/>
            <person name="Almeida C.C.S."/>
            <person name="Simkova H."/>
            <person name="Souza G."/>
            <person name="Pedrosa-Harand A."/>
            <person name="Macas J."/>
            <person name="Mayer K.F.X."/>
            <person name="Houben A."/>
            <person name="Marques A."/>
        </authorList>
    </citation>
    <scope>NUCLEOTIDE SEQUENCE</scope>
    <source>
        <strain evidence="16">RhyBre1mFocal</strain>
    </source>
</reference>
<evidence type="ECO:0000256" key="4">
    <source>
        <dbReference type="ARBA" id="ARBA00022527"/>
    </source>
</evidence>
<dbReference type="OrthoDB" id="541276at2759"/>
<dbReference type="AlphaFoldDB" id="A0A9Q0C7Q7"/>
<keyword evidence="9" id="KW-0464">Manganese</keyword>
<comment type="caution">
    <text evidence="16">The sequence shown here is derived from an EMBL/GenBank/DDBJ whole genome shotgun (WGS) entry which is preliminary data.</text>
</comment>
<dbReference type="SUPFAM" id="SSF56112">
    <property type="entry name" value="Protein kinase-like (PK-like)"/>
    <property type="match status" value="1"/>
</dbReference>
<evidence type="ECO:0000313" key="17">
    <source>
        <dbReference type="Proteomes" id="UP001151287"/>
    </source>
</evidence>
<dbReference type="FunFam" id="3.30.200.20:FF:000096">
    <property type="entry name" value="Non-specific serine/threonine protein kinase"/>
    <property type="match status" value="1"/>
</dbReference>
<dbReference type="GO" id="GO:0007165">
    <property type="term" value="P:signal transduction"/>
    <property type="evidence" value="ECO:0007669"/>
    <property type="project" value="InterPro"/>
</dbReference>
<evidence type="ECO:0000256" key="8">
    <source>
        <dbReference type="ARBA" id="ARBA00022840"/>
    </source>
</evidence>
<evidence type="ECO:0000256" key="3">
    <source>
        <dbReference type="ARBA" id="ARBA00012513"/>
    </source>
</evidence>
<comment type="catalytic activity">
    <reaction evidence="11">
        <text>L-seryl-[protein] + ATP = O-phospho-L-seryl-[protein] + ADP + H(+)</text>
        <dbReference type="Rhea" id="RHEA:17989"/>
        <dbReference type="Rhea" id="RHEA-COMP:9863"/>
        <dbReference type="Rhea" id="RHEA-COMP:11604"/>
        <dbReference type="ChEBI" id="CHEBI:15378"/>
        <dbReference type="ChEBI" id="CHEBI:29999"/>
        <dbReference type="ChEBI" id="CHEBI:30616"/>
        <dbReference type="ChEBI" id="CHEBI:83421"/>
        <dbReference type="ChEBI" id="CHEBI:456216"/>
        <dbReference type="EC" id="2.7.11.1"/>
    </reaction>
</comment>
<dbReference type="SMART" id="SM00220">
    <property type="entry name" value="S_TKc"/>
    <property type="match status" value="1"/>
</dbReference>
<dbReference type="Gene3D" id="3.30.200.20">
    <property type="entry name" value="Phosphorylase Kinase, domain 1"/>
    <property type="match status" value="1"/>
</dbReference>
<dbReference type="InterPro" id="IPR008271">
    <property type="entry name" value="Ser/Thr_kinase_AS"/>
</dbReference>
<dbReference type="Pfam" id="PF03822">
    <property type="entry name" value="NAF"/>
    <property type="match status" value="1"/>
</dbReference>
<evidence type="ECO:0000256" key="10">
    <source>
        <dbReference type="ARBA" id="ARBA00047899"/>
    </source>
</evidence>
<keyword evidence="6 12" id="KW-0547">Nucleotide-binding</keyword>
<dbReference type="PROSITE" id="PS00108">
    <property type="entry name" value="PROTEIN_KINASE_ST"/>
    <property type="match status" value="1"/>
</dbReference>
<comment type="similarity">
    <text evidence="2">Belongs to the protein kinase superfamily. CAMK Ser/Thr protein kinase family. SNF1 subfamily.</text>
</comment>
<evidence type="ECO:0000256" key="2">
    <source>
        <dbReference type="ARBA" id="ARBA00006234"/>
    </source>
</evidence>
<protein>
    <recommendedName>
        <fullName evidence="3">non-specific serine/threonine protein kinase</fullName>
        <ecNumber evidence="3">2.7.11.1</ecNumber>
    </recommendedName>
</protein>
<feature type="domain" description="Protein kinase" evidence="14">
    <location>
        <begin position="11"/>
        <end position="266"/>
    </location>
</feature>
<dbReference type="EC" id="2.7.11.1" evidence="3"/>
<dbReference type="InterPro" id="IPR011009">
    <property type="entry name" value="Kinase-like_dom_sf"/>
</dbReference>
<dbReference type="Gene3D" id="1.10.510.10">
    <property type="entry name" value="Transferase(Phosphotransferase) domain 1"/>
    <property type="match status" value="1"/>
</dbReference>
<keyword evidence="7" id="KW-0418">Kinase</keyword>
<dbReference type="CDD" id="cd12195">
    <property type="entry name" value="CIPK_C"/>
    <property type="match status" value="1"/>
</dbReference>
<evidence type="ECO:0000256" key="7">
    <source>
        <dbReference type="ARBA" id="ARBA00022777"/>
    </source>
</evidence>
<evidence type="ECO:0000256" key="1">
    <source>
        <dbReference type="ARBA" id="ARBA00001936"/>
    </source>
</evidence>
<dbReference type="PROSITE" id="PS50011">
    <property type="entry name" value="PROTEIN_KINASE_DOM"/>
    <property type="match status" value="1"/>
</dbReference>
<dbReference type="InterPro" id="IPR004041">
    <property type="entry name" value="NAF_dom"/>
</dbReference>
<keyword evidence="17" id="KW-1185">Reference proteome</keyword>
<keyword evidence="4 13" id="KW-0723">Serine/threonine-protein kinase</keyword>
<evidence type="ECO:0000256" key="6">
    <source>
        <dbReference type="ARBA" id="ARBA00022741"/>
    </source>
</evidence>
<keyword evidence="8 12" id="KW-0067">ATP-binding</keyword>
<dbReference type="InterPro" id="IPR000719">
    <property type="entry name" value="Prot_kinase_dom"/>
</dbReference>
<evidence type="ECO:0000256" key="13">
    <source>
        <dbReference type="RuleBase" id="RU000304"/>
    </source>
</evidence>
<comment type="catalytic activity">
    <reaction evidence="10">
        <text>L-threonyl-[protein] + ATP = O-phospho-L-threonyl-[protein] + ADP + H(+)</text>
        <dbReference type="Rhea" id="RHEA:46608"/>
        <dbReference type="Rhea" id="RHEA-COMP:11060"/>
        <dbReference type="Rhea" id="RHEA-COMP:11605"/>
        <dbReference type="ChEBI" id="CHEBI:15378"/>
        <dbReference type="ChEBI" id="CHEBI:30013"/>
        <dbReference type="ChEBI" id="CHEBI:30616"/>
        <dbReference type="ChEBI" id="CHEBI:61977"/>
        <dbReference type="ChEBI" id="CHEBI:456216"/>
        <dbReference type="EC" id="2.7.11.1"/>
    </reaction>
</comment>
<evidence type="ECO:0000259" key="14">
    <source>
        <dbReference type="PROSITE" id="PS50011"/>
    </source>
</evidence>
<dbReference type="PANTHER" id="PTHR43895:SF28">
    <property type="entry name" value="CBL-INTERACTING SERINE_THREONINE-PROTEIN KINASE 15"/>
    <property type="match status" value="1"/>
</dbReference>
<evidence type="ECO:0000313" key="16">
    <source>
        <dbReference type="EMBL" id="KAJ1688818.1"/>
    </source>
</evidence>
<name>A0A9Q0C7Q7_9POAL</name>
<gene>
    <name evidence="16" type="ORF">LUZ63_012973</name>
</gene>
<dbReference type="PANTHER" id="PTHR43895">
    <property type="entry name" value="CALCIUM/CALMODULIN-DEPENDENT PROTEIN KINASE KINASE-RELATED"/>
    <property type="match status" value="1"/>
</dbReference>
<sequence>MESKSILLEKYEVGRLLGQGTFAKVYLAKNLKSGQTVALKAFDKEKVFKVGLTEQIKREISVMKMVNHPNIIKLYEVMATKKKIYFVMEYAKGGELFQKIAKGGRVKEEIAHRYFRQLIDAVDFCHSRGIYHRDLKLENLLLDEEDNLKVTDFGLSALIRSEQQGGLLHTTCGTPAYVAPEVLSKKGYDGAKTDMWSCGVILFVLVAGYLPFHDLNLMEMYKKIQKGEFKCPSWFSSRLKKLLHKILDPDPSTRLTVEGIKGMSWYRKGFDRDQVPKEKKIKENATVVKKEKREKMKVASMNAFDIISLSSGFDLSGFFVERENRNETWFTSRQPVSVLVSRLEELGKKLKLRVRKKENGVVKMMTRNGGRKGVVEIDAEIFQIDSSNYMVEIKKSNGDTLEYQKILKEEIRPGLKDIIWTWQGDKLEQQ</sequence>
<dbReference type="FunFam" id="3.30.310.80:FF:000005">
    <property type="entry name" value="Non-specific serine/threonine protein kinase"/>
    <property type="match status" value="1"/>
</dbReference>
<feature type="domain" description="NAF" evidence="15">
    <location>
        <begin position="296"/>
        <end position="320"/>
    </location>
</feature>
<dbReference type="GO" id="GO:0005524">
    <property type="term" value="F:ATP binding"/>
    <property type="evidence" value="ECO:0007669"/>
    <property type="project" value="UniProtKB-UniRule"/>
</dbReference>
<evidence type="ECO:0000259" key="15">
    <source>
        <dbReference type="PROSITE" id="PS50816"/>
    </source>
</evidence>
<dbReference type="InterPro" id="IPR018451">
    <property type="entry name" value="NAF/FISL_domain"/>
</dbReference>
<evidence type="ECO:0000256" key="12">
    <source>
        <dbReference type="PROSITE-ProRule" id="PRU10141"/>
    </source>
</evidence>